<comment type="similarity">
    <text evidence="4">Belongs to the SIMIBI class G3E GTPase family. ZNG1 subfamily.</text>
</comment>
<dbReference type="AlphaFoldDB" id="A0A7X2C641"/>
<evidence type="ECO:0000259" key="7">
    <source>
        <dbReference type="SMART" id="SM00833"/>
    </source>
</evidence>
<proteinExistence type="inferred from homology"/>
<dbReference type="PANTHER" id="PTHR13748:SF62">
    <property type="entry name" value="COBW DOMAIN-CONTAINING PROTEIN"/>
    <property type="match status" value="1"/>
</dbReference>
<dbReference type="SUPFAM" id="SSF52540">
    <property type="entry name" value="P-loop containing nucleoside triphosphate hydrolases"/>
    <property type="match status" value="1"/>
</dbReference>
<evidence type="ECO:0000256" key="3">
    <source>
        <dbReference type="ARBA" id="ARBA00023186"/>
    </source>
</evidence>
<dbReference type="InterPro" id="IPR051316">
    <property type="entry name" value="Zinc-reg_GTPase_activator"/>
</dbReference>
<reference evidence="8 9" key="1">
    <citation type="submission" date="2019-10" db="EMBL/GenBank/DDBJ databases">
        <title>Evaluation of single-gene subtyping targets for Pseudomonas.</title>
        <authorList>
            <person name="Reichler S.J."/>
            <person name="Orsi R.H."/>
            <person name="Wiedmann M."/>
            <person name="Martin N.H."/>
            <person name="Murphy S.I."/>
        </authorList>
    </citation>
    <scope>NUCLEOTIDE SEQUENCE [LARGE SCALE GENOMIC DNA]</scope>
    <source>
        <strain evidence="8 9">FSL R10-3254</strain>
    </source>
</reference>
<organism evidence="8 9">
    <name type="scientific">Pseudomonas helleri</name>
    <dbReference type="NCBI Taxonomy" id="1608996"/>
    <lineage>
        <taxon>Bacteria</taxon>
        <taxon>Pseudomonadati</taxon>
        <taxon>Pseudomonadota</taxon>
        <taxon>Gammaproteobacteria</taxon>
        <taxon>Pseudomonadales</taxon>
        <taxon>Pseudomonadaceae</taxon>
        <taxon>Pseudomonas</taxon>
    </lineage>
</organism>
<dbReference type="GO" id="GO:0016787">
    <property type="term" value="F:hydrolase activity"/>
    <property type="evidence" value="ECO:0007669"/>
    <property type="project" value="UniProtKB-KW"/>
</dbReference>
<keyword evidence="1" id="KW-0547">Nucleotide-binding</keyword>
<dbReference type="RefSeq" id="WP_153330629.1">
    <property type="nucleotide sequence ID" value="NZ_WIWI01000092.1"/>
</dbReference>
<comment type="catalytic activity">
    <reaction evidence="6">
        <text>GTP + H2O = GDP + phosphate + H(+)</text>
        <dbReference type="Rhea" id="RHEA:19669"/>
        <dbReference type="ChEBI" id="CHEBI:15377"/>
        <dbReference type="ChEBI" id="CHEBI:15378"/>
        <dbReference type="ChEBI" id="CHEBI:37565"/>
        <dbReference type="ChEBI" id="CHEBI:43474"/>
        <dbReference type="ChEBI" id="CHEBI:58189"/>
    </reaction>
    <physiologicalReaction direction="left-to-right" evidence="6">
        <dbReference type="Rhea" id="RHEA:19670"/>
    </physiologicalReaction>
</comment>
<dbReference type="Proteomes" id="UP000489190">
    <property type="component" value="Unassembled WGS sequence"/>
</dbReference>
<dbReference type="Gene3D" id="3.40.50.300">
    <property type="entry name" value="P-loop containing nucleotide triphosphate hydrolases"/>
    <property type="match status" value="1"/>
</dbReference>
<dbReference type="GO" id="GO:0005737">
    <property type="term" value="C:cytoplasm"/>
    <property type="evidence" value="ECO:0007669"/>
    <property type="project" value="TreeGrafter"/>
</dbReference>
<evidence type="ECO:0000256" key="2">
    <source>
        <dbReference type="ARBA" id="ARBA00022801"/>
    </source>
</evidence>
<keyword evidence="3" id="KW-0143">Chaperone</keyword>
<evidence type="ECO:0000256" key="5">
    <source>
        <dbReference type="ARBA" id="ARBA00045658"/>
    </source>
</evidence>
<accession>A0A7X2C641</accession>
<dbReference type="Pfam" id="PF07683">
    <property type="entry name" value="CobW_C"/>
    <property type="match status" value="1"/>
</dbReference>
<dbReference type="InterPro" id="IPR003495">
    <property type="entry name" value="CobW/HypB/UreG_nucleotide-bd"/>
</dbReference>
<dbReference type="InterPro" id="IPR036627">
    <property type="entry name" value="CobW-likC_sf"/>
</dbReference>
<dbReference type="CDD" id="cd03112">
    <property type="entry name" value="CobW-like"/>
    <property type="match status" value="1"/>
</dbReference>
<comment type="caution">
    <text evidence="8">The sequence shown here is derived from an EMBL/GenBank/DDBJ whole genome shotgun (WGS) entry which is preliminary data.</text>
</comment>
<dbReference type="Gene3D" id="3.30.1220.10">
    <property type="entry name" value="CobW-like, C-terminal domain"/>
    <property type="match status" value="1"/>
</dbReference>
<feature type="domain" description="CobW C-terminal" evidence="7">
    <location>
        <begin position="270"/>
        <end position="364"/>
    </location>
</feature>
<protein>
    <submittedName>
        <fullName evidence="8">GTP-binding protein</fullName>
    </submittedName>
</protein>
<dbReference type="GO" id="GO:0000166">
    <property type="term" value="F:nucleotide binding"/>
    <property type="evidence" value="ECO:0007669"/>
    <property type="project" value="UniProtKB-KW"/>
</dbReference>
<evidence type="ECO:0000313" key="8">
    <source>
        <dbReference type="EMBL" id="MQT92223.1"/>
    </source>
</evidence>
<evidence type="ECO:0000256" key="6">
    <source>
        <dbReference type="ARBA" id="ARBA00049117"/>
    </source>
</evidence>
<gene>
    <name evidence="8" type="ORF">GHO39_24275</name>
</gene>
<dbReference type="EMBL" id="WIWI01000092">
    <property type="protein sequence ID" value="MQT92223.1"/>
    <property type="molecule type" value="Genomic_DNA"/>
</dbReference>
<dbReference type="Pfam" id="PF02492">
    <property type="entry name" value="cobW"/>
    <property type="match status" value="1"/>
</dbReference>
<sequence length="375" mass="41523">MASDSRPPLIPVTLLTGFLGSGKTTLLNQLVSQKAFANTLIIINEFGEMALDHLLVTHSNENVVMEMGSGCVCCSIRGDLVHTLRDITWRFSREGQRQFDRVLIETTGLADPAPIIHTLMTHLQIAPKYRLDGVVTTVDLATGTATLDRHQEAVKQAAMADVLLLTKGDLVSPEHRAELLERLAGINPAAPRWAIKNGQLEAEKVLGLGLFTHEGKSPDVERWLNEHAYKAVSPPKLQAAPQPENSMNRGLFSATLRAPQQDVNRHSDRIRAFCFTIDNPISELALECWLEVLMSLLGSNILRVKGILNIEGRNTPIALHGVQHIFHPSAPLPAWPSEDRRSRLVFITQDVTREMIEMTFRAFKDKAGHLEGISV</sequence>
<dbReference type="SUPFAM" id="SSF90002">
    <property type="entry name" value="Hypothetical protein YjiA, C-terminal domain"/>
    <property type="match status" value="1"/>
</dbReference>
<dbReference type="InterPro" id="IPR027417">
    <property type="entry name" value="P-loop_NTPase"/>
</dbReference>
<evidence type="ECO:0000256" key="4">
    <source>
        <dbReference type="ARBA" id="ARBA00034320"/>
    </source>
</evidence>
<dbReference type="InterPro" id="IPR011629">
    <property type="entry name" value="CobW-like_C"/>
</dbReference>
<evidence type="ECO:0000256" key="1">
    <source>
        <dbReference type="ARBA" id="ARBA00022741"/>
    </source>
</evidence>
<evidence type="ECO:0000313" key="9">
    <source>
        <dbReference type="Proteomes" id="UP000489190"/>
    </source>
</evidence>
<keyword evidence="2" id="KW-0378">Hydrolase</keyword>
<name>A0A7X2C641_9PSED</name>
<dbReference type="SMART" id="SM00833">
    <property type="entry name" value="CobW_C"/>
    <property type="match status" value="1"/>
</dbReference>
<comment type="function">
    <text evidence="5">Zinc chaperone that directly transfers zinc cofactor to target proteins, thereby activating them. Zinc is transferred from the CXCC motif in the GTPase domain to the zinc binding site in target proteins in a process requiring GTP hydrolysis.</text>
</comment>
<dbReference type="PANTHER" id="PTHR13748">
    <property type="entry name" value="COBW-RELATED"/>
    <property type="match status" value="1"/>
</dbReference>